<reference evidence="1 2" key="1">
    <citation type="submission" date="2024-03" db="EMBL/GenBank/DDBJ databases">
        <title>Human intestinal bacterial collection.</title>
        <authorList>
            <person name="Pauvert C."/>
            <person name="Hitch T.C.A."/>
            <person name="Clavel T."/>
        </authorList>
    </citation>
    <scope>NUCLEOTIDE SEQUENCE [LARGE SCALE GENOMIC DNA]</scope>
    <source>
        <strain evidence="1 2">CLA-JM-H10</strain>
    </source>
</reference>
<name>A0ABV1GL23_9FIRM</name>
<comment type="caution">
    <text evidence="1">The sequence shown here is derived from an EMBL/GenBank/DDBJ whole genome shotgun (WGS) entry which is preliminary data.</text>
</comment>
<dbReference type="Proteomes" id="UP001480973">
    <property type="component" value="Unassembled WGS sequence"/>
</dbReference>
<evidence type="ECO:0000313" key="2">
    <source>
        <dbReference type="Proteomes" id="UP001480973"/>
    </source>
</evidence>
<organism evidence="1 2">
    <name type="scientific">Lachnospira intestinalis</name>
    <dbReference type="NCBI Taxonomy" id="3133158"/>
    <lineage>
        <taxon>Bacteria</taxon>
        <taxon>Bacillati</taxon>
        <taxon>Bacillota</taxon>
        <taxon>Clostridia</taxon>
        <taxon>Lachnospirales</taxon>
        <taxon>Lachnospiraceae</taxon>
        <taxon>Lachnospira</taxon>
    </lineage>
</organism>
<gene>
    <name evidence="1" type="ORF">WMO38_03545</name>
</gene>
<keyword evidence="2" id="KW-1185">Reference proteome</keyword>
<protein>
    <submittedName>
        <fullName evidence="1">Uncharacterized protein</fullName>
    </submittedName>
</protein>
<evidence type="ECO:0000313" key="1">
    <source>
        <dbReference type="EMBL" id="MEQ2534184.1"/>
    </source>
</evidence>
<sequence>MGAKYIVQNAHYDYNTPDMIVVSPTVLTSAKYDSEEGLSFVNCCYIRLAQKTHTLME</sequence>
<dbReference type="EMBL" id="JBBMES010000002">
    <property type="protein sequence ID" value="MEQ2534184.1"/>
    <property type="molecule type" value="Genomic_DNA"/>
</dbReference>
<accession>A0ABV1GL23</accession>
<proteinExistence type="predicted"/>